<accession>A0A4Y9XVR9</accession>
<evidence type="ECO:0000313" key="3">
    <source>
        <dbReference type="Proteomes" id="UP000298390"/>
    </source>
</evidence>
<dbReference type="EMBL" id="SEKV01000819">
    <property type="protein sequence ID" value="TFY53457.1"/>
    <property type="molecule type" value="Genomic_DNA"/>
</dbReference>
<evidence type="ECO:0000313" key="2">
    <source>
        <dbReference type="EMBL" id="TFY53457.1"/>
    </source>
</evidence>
<organism evidence="2 3">
    <name type="scientific">Rhodofomes roseus</name>
    <dbReference type="NCBI Taxonomy" id="34475"/>
    <lineage>
        <taxon>Eukaryota</taxon>
        <taxon>Fungi</taxon>
        <taxon>Dikarya</taxon>
        <taxon>Basidiomycota</taxon>
        <taxon>Agaricomycotina</taxon>
        <taxon>Agaricomycetes</taxon>
        <taxon>Polyporales</taxon>
        <taxon>Rhodofomes</taxon>
    </lineage>
</organism>
<dbReference type="AlphaFoldDB" id="A0A4Y9XVR9"/>
<dbReference type="Proteomes" id="UP000298390">
    <property type="component" value="Unassembled WGS sequence"/>
</dbReference>
<proteinExistence type="predicted"/>
<comment type="caution">
    <text evidence="2">The sequence shown here is derived from an EMBL/GenBank/DDBJ whole genome shotgun (WGS) entry which is preliminary data.</text>
</comment>
<feature type="compositionally biased region" description="Pro residues" evidence="1">
    <location>
        <begin position="80"/>
        <end position="110"/>
    </location>
</feature>
<feature type="region of interest" description="Disordered" evidence="1">
    <location>
        <begin position="55"/>
        <end position="114"/>
    </location>
</feature>
<gene>
    <name evidence="2" type="ORF">EVJ58_g9443</name>
</gene>
<reference evidence="2 3" key="1">
    <citation type="submission" date="2019-01" db="EMBL/GenBank/DDBJ databases">
        <title>Genome sequencing of the rare red list fungi Fomitopsis rosea.</title>
        <authorList>
            <person name="Buettner E."/>
            <person name="Kellner H."/>
        </authorList>
    </citation>
    <scope>NUCLEOTIDE SEQUENCE [LARGE SCALE GENOMIC DNA]</scope>
    <source>
        <strain evidence="2 3">DSM 105464</strain>
    </source>
</reference>
<protein>
    <submittedName>
        <fullName evidence="2">Uncharacterized protein</fullName>
    </submittedName>
</protein>
<sequence>MDSAANNGTMLMQFGNELMLKAPDTTFDDVNSNVHCLDHIINTCSQAFIKNIGTLAPDDGRDGDDVEDRDNYVSGNEGNPGPPPAPGGPPPAPRGHPPAPGGCPPAPGNPPMLDLDAHVIPGIGTLFTPSAPPLFAEMPGTRPFTLGMQMGGSFLTSESTYKMLIHFLKMRPVYLLFRNQSDKY</sequence>
<name>A0A4Y9XVR9_9APHY</name>
<evidence type="ECO:0000256" key="1">
    <source>
        <dbReference type="SAM" id="MobiDB-lite"/>
    </source>
</evidence>